<evidence type="ECO:0000256" key="2">
    <source>
        <dbReference type="SAM" id="Coils"/>
    </source>
</evidence>
<comment type="caution">
    <text evidence="5">The sequence shown here is derived from an EMBL/GenBank/DDBJ whole genome shotgun (WGS) entry which is preliminary data.</text>
</comment>
<dbReference type="SMART" id="SM00244">
    <property type="entry name" value="PHB"/>
    <property type="match status" value="1"/>
</dbReference>
<reference evidence="6 8" key="2">
    <citation type="journal article" date="2020" name="FEMS Microbiol. Ecol.">
        <title>Temporal dynamics of bacterial communities during seed development and maturation.</title>
        <authorList>
            <person name="Chesneau G."/>
            <person name="Torres-Cortes G."/>
            <person name="Briand M."/>
            <person name="Darrasse A."/>
            <person name="Preveaux A."/>
            <person name="Marais C."/>
            <person name="Jacques M.A."/>
            <person name="Shade A."/>
            <person name="Barret M."/>
        </authorList>
    </citation>
    <scope>NUCLEOTIDE SEQUENCE [LARGE SCALE GENOMIC DNA]</scope>
    <source>
        <strain evidence="6 8">CFBP13723</strain>
    </source>
</reference>
<keyword evidence="3" id="KW-0472">Membrane</keyword>
<reference evidence="5 7" key="1">
    <citation type="submission" date="2014-09" db="EMBL/GenBank/DDBJ databases">
        <title>Genome sequence of Pseudomonas lutea strain DSM 17257T.</title>
        <authorList>
            <person name="Kwak Y."/>
            <person name="Shin J.-H."/>
        </authorList>
    </citation>
    <scope>NUCLEOTIDE SEQUENCE [LARGE SCALE GENOMIC DNA]</scope>
    <source>
        <strain evidence="5 7">DSM 17257</strain>
    </source>
</reference>
<keyword evidence="8" id="KW-1185">Reference proteome</keyword>
<evidence type="ECO:0000313" key="6">
    <source>
        <dbReference type="EMBL" id="MBD8121779.1"/>
    </source>
</evidence>
<feature type="domain" description="Band 7" evidence="4">
    <location>
        <begin position="43"/>
        <end position="250"/>
    </location>
</feature>
<dbReference type="InterPro" id="IPR036013">
    <property type="entry name" value="Band_7/SPFH_dom_sf"/>
</dbReference>
<dbReference type="AlphaFoldDB" id="A0A9X0EEG1"/>
<protein>
    <submittedName>
        <fullName evidence="5">Membrane protein</fullName>
    </submittedName>
    <submittedName>
        <fullName evidence="6">Protease modulator HflK</fullName>
    </submittedName>
</protein>
<gene>
    <name evidence="6" type="ORF">IFT62_11195</name>
    <name evidence="5" type="ORF">LT42_20745</name>
</gene>
<feature type="transmembrane region" description="Helical" evidence="3">
    <location>
        <begin position="24"/>
        <end position="43"/>
    </location>
</feature>
<evidence type="ECO:0000313" key="8">
    <source>
        <dbReference type="Proteomes" id="UP000625247"/>
    </source>
</evidence>
<evidence type="ECO:0000313" key="5">
    <source>
        <dbReference type="EMBL" id="KGF64298.1"/>
    </source>
</evidence>
<dbReference type="RefSeq" id="WP_037016879.1">
    <property type="nucleotide sequence ID" value="NZ_JACYNP010000004.1"/>
</dbReference>
<name>A0A9X0EEG1_9PSED</name>
<dbReference type="GO" id="GO:0008233">
    <property type="term" value="F:peptidase activity"/>
    <property type="evidence" value="ECO:0007669"/>
    <property type="project" value="UniProtKB-KW"/>
</dbReference>
<organism evidence="5 7">
    <name type="scientific">Pseudomonas lutea</name>
    <dbReference type="NCBI Taxonomy" id="243924"/>
    <lineage>
        <taxon>Bacteria</taxon>
        <taxon>Pseudomonadati</taxon>
        <taxon>Pseudomonadota</taxon>
        <taxon>Gammaproteobacteria</taxon>
        <taxon>Pseudomonadales</taxon>
        <taxon>Pseudomonadaceae</taxon>
        <taxon>Pseudomonas</taxon>
    </lineage>
</organism>
<dbReference type="SUPFAM" id="SSF117892">
    <property type="entry name" value="Band 7/SPFH domain"/>
    <property type="match status" value="1"/>
</dbReference>
<evidence type="ECO:0000256" key="3">
    <source>
        <dbReference type="SAM" id="Phobius"/>
    </source>
</evidence>
<evidence type="ECO:0000259" key="4">
    <source>
        <dbReference type="SMART" id="SM00244"/>
    </source>
</evidence>
<dbReference type="InterPro" id="IPR001107">
    <property type="entry name" value="Band_7"/>
</dbReference>
<dbReference type="OrthoDB" id="8351024at2"/>
<dbReference type="GO" id="GO:0016020">
    <property type="term" value="C:membrane"/>
    <property type="evidence" value="ECO:0007669"/>
    <property type="project" value="UniProtKB-SubCell"/>
</dbReference>
<dbReference type="GO" id="GO:0006508">
    <property type="term" value="P:proteolysis"/>
    <property type="evidence" value="ECO:0007669"/>
    <property type="project" value="UniProtKB-KW"/>
</dbReference>
<dbReference type="EMBL" id="JRMB01000002">
    <property type="protein sequence ID" value="KGF64298.1"/>
    <property type="molecule type" value="Genomic_DNA"/>
</dbReference>
<proteinExistence type="predicted"/>
<keyword evidence="6" id="KW-0645">Protease</keyword>
<sequence length="355" mass="38230">MTEHDSAPVERPVIQSPWLQASRLAFLGLYAVTLLAAVGWAVSNVREINPQDRAVVFRFGELDRVQNAGLLLAWPQPFEQVVLLPSADRVIERHVETLLRSPTALAADKVTSFATPMSDALAGSGYLLTGDAGVVQLDVTAYYKVTDPRAFVLQGEHVLPALDRLVNRSAVSLTAARDLDTILVARPELMGSDSQSAERRERLRGDLVQGINTRLAELTATQVGLGVEVVRVDVQSSLPAAAVNAFNAVLTASQQADQAVANARTDAEKLNQTANQQADRVLQVAHAQASERLAKAQTDTAAVTGLAQSIQNKSDPGLLLRIYRERVPVILKQAGSVTTVDPRDDSRLIIQGADK</sequence>
<comment type="subcellular location">
    <subcellularLocation>
        <location evidence="1">Membrane</location>
        <topology evidence="1">Single-pass membrane protein</topology>
    </subcellularLocation>
</comment>
<dbReference type="Proteomes" id="UP000029719">
    <property type="component" value="Unassembled WGS sequence"/>
</dbReference>
<keyword evidence="3" id="KW-0812">Transmembrane</keyword>
<dbReference type="EMBL" id="JACYNP010000004">
    <property type="protein sequence ID" value="MBD8121779.1"/>
    <property type="molecule type" value="Genomic_DNA"/>
</dbReference>
<keyword evidence="3" id="KW-1133">Transmembrane helix</keyword>
<keyword evidence="6" id="KW-0378">Hydrolase</keyword>
<accession>A0A9X0EEG1</accession>
<keyword evidence="2" id="KW-0175">Coiled coil</keyword>
<evidence type="ECO:0000256" key="1">
    <source>
        <dbReference type="ARBA" id="ARBA00004167"/>
    </source>
</evidence>
<evidence type="ECO:0000313" key="7">
    <source>
        <dbReference type="Proteomes" id="UP000029719"/>
    </source>
</evidence>
<dbReference type="Gene3D" id="3.30.479.30">
    <property type="entry name" value="Band 7 domain"/>
    <property type="match status" value="1"/>
</dbReference>
<dbReference type="Pfam" id="PF01145">
    <property type="entry name" value="Band_7"/>
    <property type="match status" value="1"/>
</dbReference>
<dbReference type="Proteomes" id="UP000625247">
    <property type="component" value="Unassembled WGS sequence"/>
</dbReference>
<feature type="coiled-coil region" evidence="2">
    <location>
        <begin position="253"/>
        <end position="280"/>
    </location>
</feature>